<evidence type="ECO:0000313" key="1">
    <source>
        <dbReference type="EMBL" id="NCJ04957.1"/>
    </source>
</evidence>
<dbReference type="AlphaFoldDB" id="A0A8K1ZWI1"/>
<sequence length="116" mass="13105">MSNLENGQAAFEAEDYINAFRLLKPIAEQGNAEAQCVIANMYQLGLGLERDFSEAIHWYEKSAEQGYGVASNNLAEIFRSGACGIAANQEKAEKWYHKAREQEFLHTRRNFLSNNS</sequence>
<name>A0A8K1ZWI1_9CYAN</name>
<comment type="caution">
    <text evidence="1">The sequence shown here is derived from an EMBL/GenBank/DDBJ whole genome shotgun (WGS) entry which is preliminary data.</text>
</comment>
<dbReference type="RefSeq" id="WP_161823438.1">
    <property type="nucleotide sequence ID" value="NZ_WVIC01000001.1"/>
</dbReference>
<dbReference type="InterPro" id="IPR050767">
    <property type="entry name" value="Sel1_AlgK"/>
</dbReference>
<accession>A0A8K1ZWI1</accession>
<dbReference type="Gene3D" id="1.25.40.10">
    <property type="entry name" value="Tetratricopeptide repeat domain"/>
    <property type="match status" value="1"/>
</dbReference>
<dbReference type="PANTHER" id="PTHR11102:SF160">
    <property type="entry name" value="ERAD-ASSOCIATED E3 UBIQUITIN-PROTEIN LIGASE COMPONENT HRD3"/>
    <property type="match status" value="1"/>
</dbReference>
<keyword evidence="2" id="KW-1185">Reference proteome</keyword>
<dbReference type="InterPro" id="IPR011990">
    <property type="entry name" value="TPR-like_helical_dom_sf"/>
</dbReference>
<evidence type="ECO:0000313" key="2">
    <source>
        <dbReference type="Proteomes" id="UP000607397"/>
    </source>
</evidence>
<gene>
    <name evidence="1" type="ORF">GS597_00150</name>
</gene>
<reference evidence="1" key="1">
    <citation type="submission" date="2019-12" db="EMBL/GenBank/DDBJ databases">
        <title>High-Quality draft genome sequences of three cyanobacteria isolated from the limestone walls of the Old Cathedral of Coimbra.</title>
        <authorList>
            <person name="Tiago I."/>
            <person name="Soares F."/>
            <person name="Portugal A."/>
        </authorList>
    </citation>
    <scope>NUCLEOTIDE SEQUENCE [LARGE SCALE GENOMIC DNA]</scope>
    <source>
        <strain evidence="1">C</strain>
    </source>
</reference>
<dbReference type="Proteomes" id="UP000607397">
    <property type="component" value="Unassembled WGS sequence"/>
</dbReference>
<dbReference type="Pfam" id="PF08238">
    <property type="entry name" value="Sel1"/>
    <property type="match status" value="3"/>
</dbReference>
<protein>
    <submittedName>
        <fullName evidence="1">Sel1 repeat family protein</fullName>
    </submittedName>
</protein>
<proteinExistence type="predicted"/>
<dbReference type="InterPro" id="IPR006597">
    <property type="entry name" value="Sel1-like"/>
</dbReference>
<dbReference type="SUPFAM" id="SSF81901">
    <property type="entry name" value="HCP-like"/>
    <property type="match status" value="1"/>
</dbReference>
<dbReference type="EMBL" id="WVIC01000001">
    <property type="protein sequence ID" value="NCJ04957.1"/>
    <property type="molecule type" value="Genomic_DNA"/>
</dbReference>
<dbReference type="PANTHER" id="PTHR11102">
    <property type="entry name" value="SEL-1-LIKE PROTEIN"/>
    <property type="match status" value="1"/>
</dbReference>
<dbReference type="SMART" id="SM00671">
    <property type="entry name" value="SEL1"/>
    <property type="match status" value="2"/>
</dbReference>
<organism evidence="1 2">
    <name type="scientific">Petrachloros mirabilis ULC683</name>
    <dbReference type="NCBI Taxonomy" id="2781853"/>
    <lineage>
        <taxon>Bacteria</taxon>
        <taxon>Bacillati</taxon>
        <taxon>Cyanobacteriota</taxon>
        <taxon>Cyanophyceae</taxon>
        <taxon>Synechococcales</taxon>
        <taxon>Petrachlorosaceae</taxon>
        <taxon>Petrachloros</taxon>
        <taxon>Petrachloros mirabilis</taxon>
    </lineage>
</organism>